<dbReference type="PANTHER" id="PTHR43369">
    <property type="entry name" value="PHOSPHORIBOSYLGLYCINAMIDE FORMYLTRANSFERASE"/>
    <property type="match status" value="1"/>
</dbReference>
<organism evidence="10">
    <name type="scientific">mine drainage metagenome</name>
    <dbReference type="NCBI Taxonomy" id="410659"/>
    <lineage>
        <taxon>unclassified sequences</taxon>
        <taxon>metagenomes</taxon>
        <taxon>ecological metagenomes</taxon>
    </lineage>
</organism>
<dbReference type="EC" id="2.1.2.2" evidence="2"/>
<evidence type="ECO:0000256" key="4">
    <source>
        <dbReference type="ARBA" id="ARBA00022755"/>
    </source>
</evidence>
<feature type="domain" description="Formyl transferase N-terminal" evidence="9">
    <location>
        <begin position="14"/>
        <end position="192"/>
    </location>
</feature>
<evidence type="ECO:0000256" key="1">
    <source>
        <dbReference type="ARBA" id="ARBA00005054"/>
    </source>
</evidence>
<dbReference type="PROSITE" id="PS00373">
    <property type="entry name" value="GART"/>
    <property type="match status" value="1"/>
</dbReference>
<dbReference type="InterPro" id="IPR002376">
    <property type="entry name" value="Formyl_transf_N"/>
</dbReference>
<keyword evidence="4" id="KW-0658">Purine biosynthesis</keyword>
<dbReference type="GO" id="GO:0004644">
    <property type="term" value="F:phosphoribosylglycinamide formyltransferase activity"/>
    <property type="evidence" value="ECO:0007669"/>
    <property type="project" value="UniProtKB-EC"/>
</dbReference>
<reference evidence="10" key="1">
    <citation type="submission" date="2016-10" db="EMBL/GenBank/DDBJ databases">
        <title>Sequence of Gallionella enrichment culture.</title>
        <authorList>
            <person name="Poehlein A."/>
            <person name="Muehling M."/>
            <person name="Daniel R."/>
        </authorList>
    </citation>
    <scope>NUCLEOTIDE SEQUENCE</scope>
</reference>
<dbReference type="GO" id="GO:0006189">
    <property type="term" value="P:'de novo' IMP biosynthetic process"/>
    <property type="evidence" value="ECO:0007669"/>
    <property type="project" value="UniProtKB-UniPathway"/>
</dbReference>
<dbReference type="Gene3D" id="3.40.50.170">
    <property type="entry name" value="Formyl transferase, N-terminal domain"/>
    <property type="match status" value="1"/>
</dbReference>
<comment type="pathway">
    <text evidence="1">Purine metabolism; IMP biosynthesis via de novo pathway; N(2)-formyl-N(1)-(5-phospho-D-ribosyl)glycinamide from N(1)-(5-phospho-D-ribosyl)glycinamide (10-formyl THF route): step 1/1.</text>
</comment>
<evidence type="ECO:0000259" key="9">
    <source>
        <dbReference type="Pfam" id="PF00551"/>
    </source>
</evidence>
<dbReference type="NCBIfam" id="TIGR00639">
    <property type="entry name" value="PurN"/>
    <property type="match status" value="1"/>
</dbReference>
<dbReference type="InterPro" id="IPR004607">
    <property type="entry name" value="GART"/>
</dbReference>
<comment type="catalytic activity">
    <reaction evidence="8">
        <text>N(1)-(5-phospho-beta-D-ribosyl)glycinamide + (6R)-10-formyltetrahydrofolate = N(2)-formyl-N(1)-(5-phospho-beta-D-ribosyl)glycinamide + (6S)-5,6,7,8-tetrahydrofolate + H(+)</text>
        <dbReference type="Rhea" id="RHEA:15053"/>
        <dbReference type="ChEBI" id="CHEBI:15378"/>
        <dbReference type="ChEBI" id="CHEBI:57453"/>
        <dbReference type="ChEBI" id="CHEBI:143788"/>
        <dbReference type="ChEBI" id="CHEBI:147286"/>
        <dbReference type="ChEBI" id="CHEBI:195366"/>
        <dbReference type="EC" id="2.1.2.2"/>
    </reaction>
</comment>
<keyword evidence="3 10" id="KW-0808">Transferase</keyword>
<protein>
    <recommendedName>
        <fullName evidence="2">phosphoribosylglycinamide formyltransferase 1</fullName>
        <ecNumber evidence="2">2.1.2.2</ecNumber>
    </recommendedName>
    <alternativeName>
        <fullName evidence="7">5'-phosphoribosylglycinamide transformylase</fullName>
    </alternativeName>
    <alternativeName>
        <fullName evidence="6">GAR transformylase</fullName>
    </alternativeName>
</protein>
<dbReference type="HAMAP" id="MF_01930">
    <property type="entry name" value="PurN"/>
    <property type="match status" value="1"/>
</dbReference>
<evidence type="ECO:0000256" key="7">
    <source>
        <dbReference type="ARBA" id="ARBA00041682"/>
    </source>
</evidence>
<sequence length="199" mass="22070">MLILKNVPLNHKNNIAIFASGAGSNAKKIIEHFKKHSSVTIALIVSNKADAGVLQIAKESGIPSLIIEKERFFRGDAYLSELNAAQINFIVLAGFLWKIPSALIVAYPNKIINIHPALLPKYGGKGMYGHFVHEAVIDSKEKESGITIHYVDDKYDHGNIIFQTTCPVLPNDTPDDLANRIHILEHEHYPKIVEQCLQG</sequence>
<dbReference type="SUPFAM" id="SSF53328">
    <property type="entry name" value="Formyltransferase"/>
    <property type="match status" value="1"/>
</dbReference>
<evidence type="ECO:0000313" key="10">
    <source>
        <dbReference type="EMBL" id="OIR05430.1"/>
    </source>
</evidence>
<dbReference type="CDD" id="cd08645">
    <property type="entry name" value="FMT_core_GART"/>
    <property type="match status" value="1"/>
</dbReference>
<evidence type="ECO:0000256" key="6">
    <source>
        <dbReference type="ARBA" id="ARBA00041324"/>
    </source>
</evidence>
<dbReference type="AlphaFoldDB" id="A0A1J5SZM5"/>
<dbReference type="InterPro" id="IPR036477">
    <property type="entry name" value="Formyl_transf_N_sf"/>
</dbReference>
<name>A0A1J5SZM5_9ZZZZ</name>
<evidence type="ECO:0000256" key="2">
    <source>
        <dbReference type="ARBA" id="ARBA00012254"/>
    </source>
</evidence>
<evidence type="ECO:0000256" key="8">
    <source>
        <dbReference type="ARBA" id="ARBA00047664"/>
    </source>
</evidence>
<dbReference type="InterPro" id="IPR001555">
    <property type="entry name" value="GART_AS"/>
</dbReference>
<evidence type="ECO:0000256" key="5">
    <source>
        <dbReference type="ARBA" id="ARBA00038440"/>
    </source>
</evidence>
<evidence type="ECO:0000256" key="3">
    <source>
        <dbReference type="ARBA" id="ARBA00022679"/>
    </source>
</evidence>
<comment type="caution">
    <text evidence="10">The sequence shown here is derived from an EMBL/GenBank/DDBJ whole genome shotgun (WGS) entry which is preliminary data.</text>
</comment>
<comment type="similarity">
    <text evidence="5">Belongs to the GART family.</text>
</comment>
<dbReference type="UniPathway" id="UPA00074">
    <property type="reaction ID" value="UER00126"/>
</dbReference>
<dbReference type="PANTHER" id="PTHR43369:SF2">
    <property type="entry name" value="PHOSPHORIBOSYLGLYCINAMIDE FORMYLTRANSFERASE"/>
    <property type="match status" value="1"/>
</dbReference>
<proteinExistence type="inferred from homology"/>
<dbReference type="EMBL" id="MLJW01000050">
    <property type="protein sequence ID" value="OIR05430.1"/>
    <property type="molecule type" value="Genomic_DNA"/>
</dbReference>
<dbReference type="GO" id="GO:0005829">
    <property type="term" value="C:cytosol"/>
    <property type="evidence" value="ECO:0007669"/>
    <property type="project" value="TreeGrafter"/>
</dbReference>
<accession>A0A1J5SZM5</accession>
<gene>
    <name evidence="10" type="primary">purN_4</name>
    <name evidence="10" type="ORF">GALL_124820</name>
</gene>
<dbReference type="Pfam" id="PF00551">
    <property type="entry name" value="Formyl_trans_N"/>
    <property type="match status" value="1"/>
</dbReference>